<dbReference type="eggNOG" id="KOG2369">
    <property type="taxonomic scope" value="Eukaryota"/>
</dbReference>
<sequence length="122" mass="14091">MSRKGKPNCTQMKKRSRQESKTRAMRSSFHSCCLYIVFLCTLWLLGTLSYTYYAATTKDALPETPGFKLRRMSLRAKHPVVFILGIVTGALDLWEGKQCANRFFRERFWGGSFANLLIEIQL</sequence>
<gene>
    <name evidence="2" type="ORF">ARALYDRAFT_903691</name>
</gene>
<dbReference type="HOGENOM" id="CLU_2029868_0_0_1"/>
<keyword evidence="3" id="KW-1185">Reference proteome</keyword>
<feature type="region of interest" description="Disordered" evidence="1">
    <location>
        <begin position="1"/>
        <end position="24"/>
    </location>
</feature>
<dbReference type="Proteomes" id="UP000008694">
    <property type="component" value="Unassembled WGS sequence"/>
</dbReference>
<evidence type="ECO:0000313" key="2">
    <source>
        <dbReference type="EMBL" id="EFH56284.1"/>
    </source>
</evidence>
<dbReference type="AlphaFoldDB" id="D7LJX9"/>
<dbReference type="STRING" id="81972.D7LJX9"/>
<feature type="compositionally biased region" description="Basic residues" evidence="1">
    <location>
        <begin position="1"/>
        <end position="16"/>
    </location>
</feature>
<protein>
    <submittedName>
        <fullName evidence="2">Uncharacterized protein</fullName>
    </submittedName>
</protein>
<evidence type="ECO:0000256" key="1">
    <source>
        <dbReference type="SAM" id="MobiDB-lite"/>
    </source>
</evidence>
<evidence type="ECO:0000313" key="3">
    <source>
        <dbReference type="Proteomes" id="UP000008694"/>
    </source>
</evidence>
<dbReference type="Gramene" id="scaffold_403192.1">
    <property type="protein sequence ID" value="scaffold_403192.1"/>
    <property type="gene ID" value="scaffold_403192.1"/>
</dbReference>
<organism evidence="3">
    <name type="scientific">Arabidopsis lyrata subsp. lyrata</name>
    <name type="common">Lyre-leaved rock-cress</name>
    <dbReference type="NCBI Taxonomy" id="81972"/>
    <lineage>
        <taxon>Eukaryota</taxon>
        <taxon>Viridiplantae</taxon>
        <taxon>Streptophyta</taxon>
        <taxon>Embryophyta</taxon>
        <taxon>Tracheophyta</taxon>
        <taxon>Spermatophyta</taxon>
        <taxon>Magnoliopsida</taxon>
        <taxon>eudicotyledons</taxon>
        <taxon>Gunneridae</taxon>
        <taxon>Pentapetalae</taxon>
        <taxon>rosids</taxon>
        <taxon>malvids</taxon>
        <taxon>Brassicales</taxon>
        <taxon>Brassicaceae</taxon>
        <taxon>Camelineae</taxon>
        <taxon>Arabidopsis</taxon>
    </lineage>
</organism>
<reference evidence="3" key="1">
    <citation type="journal article" date="2011" name="Nat. Genet.">
        <title>The Arabidopsis lyrata genome sequence and the basis of rapid genome size change.</title>
        <authorList>
            <person name="Hu T.T."/>
            <person name="Pattyn P."/>
            <person name="Bakker E.G."/>
            <person name="Cao J."/>
            <person name="Cheng J.-F."/>
            <person name="Clark R.M."/>
            <person name="Fahlgren N."/>
            <person name="Fawcett J.A."/>
            <person name="Grimwood J."/>
            <person name="Gundlach H."/>
            <person name="Haberer G."/>
            <person name="Hollister J.D."/>
            <person name="Ossowski S."/>
            <person name="Ottilar R.P."/>
            <person name="Salamov A.A."/>
            <person name="Schneeberger K."/>
            <person name="Spannagl M."/>
            <person name="Wang X."/>
            <person name="Yang L."/>
            <person name="Nasrallah M.E."/>
            <person name="Bergelson J."/>
            <person name="Carrington J.C."/>
            <person name="Gaut B.S."/>
            <person name="Schmutz J."/>
            <person name="Mayer K.F.X."/>
            <person name="Van de Peer Y."/>
            <person name="Grigoriev I.V."/>
            <person name="Nordborg M."/>
            <person name="Weigel D."/>
            <person name="Guo Y.-L."/>
        </authorList>
    </citation>
    <scope>NUCLEOTIDE SEQUENCE [LARGE SCALE GENOMIC DNA]</scope>
    <source>
        <strain evidence="3">cv. MN47</strain>
    </source>
</reference>
<dbReference type="EMBL" id="GL348716">
    <property type="protein sequence ID" value="EFH56284.1"/>
    <property type="molecule type" value="Genomic_DNA"/>
</dbReference>
<proteinExistence type="predicted"/>
<accession>D7LJX9</accession>
<name>D7LJX9_ARALL</name>